<keyword evidence="2" id="KW-0106">Calcium</keyword>
<feature type="domain" description="EF-hand" evidence="4">
    <location>
        <begin position="117"/>
        <end position="152"/>
    </location>
</feature>
<name>A0ABC8S5P4_9AQUA</name>
<dbReference type="InterPro" id="IPR002048">
    <property type="entry name" value="EF_hand_dom"/>
</dbReference>
<keyword evidence="1" id="KW-0677">Repeat</keyword>
<dbReference type="PROSITE" id="PS50222">
    <property type="entry name" value="EF_HAND_2"/>
    <property type="match status" value="2"/>
</dbReference>
<evidence type="ECO:0000256" key="2">
    <source>
        <dbReference type="ARBA" id="ARBA00022837"/>
    </source>
</evidence>
<accession>A0ABC8S5P4</accession>
<feature type="domain" description="EF-hand" evidence="4">
    <location>
        <begin position="80"/>
        <end position="115"/>
    </location>
</feature>
<dbReference type="SMART" id="SM00054">
    <property type="entry name" value="EFh"/>
    <property type="match status" value="2"/>
</dbReference>
<gene>
    <name evidence="5" type="ORF">ILEXP_LOCUS18466</name>
</gene>
<feature type="region of interest" description="Disordered" evidence="3">
    <location>
        <begin position="1"/>
        <end position="73"/>
    </location>
</feature>
<feature type="compositionally biased region" description="Low complexity" evidence="3">
    <location>
        <begin position="28"/>
        <end position="65"/>
    </location>
</feature>
<keyword evidence="6" id="KW-1185">Reference proteome</keyword>
<dbReference type="SUPFAM" id="SSF47473">
    <property type="entry name" value="EF-hand"/>
    <property type="match status" value="1"/>
</dbReference>
<dbReference type="InterPro" id="IPR018247">
    <property type="entry name" value="EF_Hand_1_Ca_BS"/>
</dbReference>
<comment type="caution">
    <text evidence="5">The sequence shown here is derived from an EMBL/GenBank/DDBJ whole genome shotgun (WGS) entry which is preliminary data.</text>
</comment>
<protein>
    <recommendedName>
        <fullName evidence="4">EF-hand domain-containing protein</fullName>
    </recommendedName>
</protein>
<reference evidence="5 6" key="1">
    <citation type="submission" date="2024-02" db="EMBL/GenBank/DDBJ databases">
        <authorList>
            <person name="Vignale AGUSTIN F."/>
            <person name="Sosa J E."/>
            <person name="Modenutti C."/>
        </authorList>
    </citation>
    <scope>NUCLEOTIDE SEQUENCE [LARGE SCALE GENOMIC DNA]</scope>
</reference>
<dbReference type="PROSITE" id="PS00018">
    <property type="entry name" value="EF_HAND_1"/>
    <property type="match status" value="1"/>
</dbReference>
<dbReference type="EMBL" id="CAUOFW020002018">
    <property type="protein sequence ID" value="CAK9150328.1"/>
    <property type="molecule type" value="Genomic_DNA"/>
</dbReference>
<proteinExistence type="predicted"/>
<dbReference type="Gene3D" id="1.10.238.10">
    <property type="entry name" value="EF-hand"/>
    <property type="match status" value="1"/>
</dbReference>
<dbReference type="Pfam" id="PF13499">
    <property type="entry name" value="EF-hand_7"/>
    <property type="match status" value="1"/>
</dbReference>
<dbReference type="Proteomes" id="UP001642360">
    <property type="component" value="Unassembled WGS sequence"/>
</dbReference>
<organism evidence="5 6">
    <name type="scientific">Ilex paraguariensis</name>
    <name type="common">yerba mate</name>
    <dbReference type="NCBI Taxonomy" id="185542"/>
    <lineage>
        <taxon>Eukaryota</taxon>
        <taxon>Viridiplantae</taxon>
        <taxon>Streptophyta</taxon>
        <taxon>Embryophyta</taxon>
        <taxon>Tracheophyta</taxon>
        <taxon>Spermatophyta</taxon>
        <taxon>Magnoliopsida</taxon>
        <taxon>eudicotyledons</taxon>
        <taxon>Gunneridae</taxon>
        <taxon>Pentapetalae</taxon>
        <taxon>asterids</taxon>
        <taxon>campanulids</taxon>
        <taxon>Aquifoliales</taxon>
        <taxon>Aquifoliaceae</taxon>
        <taxon>Ilex</taxon>
    </lineage>
</organism>
<feature type="compositionally biased region" description="Basic residues" evidence="3">
    <location>
        <begin position="10"/>
        <end position="19"/>
    </location>
</feature>
<evidence type="ECO:0000259" key="4">
    <source>
        <dbReference type="PROSITE" id="PS50222"/>
    </source>
</evidence>
<evidence type="ECO:0000256" key="3">
    <source>
        <dbReference type="SAM" id="MobiDB-lite"/>
    </source>
</evidence>
<evidence type="ECO:0000313" key="5">
    <source>
        <dbReference type="EMBL" id="CAK9150328.1"/>
    </source>
</evidence>
<dbReference type="FunFam" id="1.10.238.10:FF:000178">
    <property type="entry name" value="Calmodulin-2 A"/>
    <property type="match status" value="1"/>
</dbReference>
<dbReference type="GO" id="GO:0043226">
    <property type="term" value="C:organelle"/>
    <property type="evidence" value="ECO:0007669"/>
    <property type="project" value="UniProtKB-ARBA"/>
</dbReference>
<dbReference type="InterPro" id="IPR011992">
    <property type="entry name" value="EF-hand-dom_pair"/>
</dbReference>
<evidence type="ECO:0000313" key="6">
    <source>
        <dbReference type="Proteomes" id="UP001642360"/>
    </source>
</evidence>
<dbReference type="AlphaFoldDB" id="A0ABC8S5P4"/>
<evidence type="ECO:0000256" key="1">
    <source>
        <dbReference type="ARBA" id="ARBA00022737"/>
    </source>
</evidence>
<sequence>MKLIKDIPKKFFKSRKSRSVSRSDEPYSFSSGTTSSESSESSSSNDKSHASLKSNGLATPTSVLPSPSPVRDEGPEISANLCFELVEAFKLSDRDGDGKITTVELKALLSRVGAEQPSEEELTMMLSEVDRDGDGCVSLRSLARSARLLGHLLVARSSRTRLPAHDKRGRQEWGWIRVLRGLYPYDGAAEMTGESSS</sequence>
<dbReference type="CDD" id="cd00051">
    <property type="entry name" value="EFh"/>
    <property type="match status" value="1"/>
</dbReference>